<evidence type="ECO:0000313" key="1">
    <source>
        <dbReference type="EMBL" id="AGM15616.1"/>
    </source>
</evidence>
<dbReference type="EMBL" id="KC662249">
    <property type="protein sequence ID" value="AGM15616.1"/>
    <property type="molecule type" value="Genomic_DNA"/>
</dbReference>
<proteinExistence type="predicted"/>
<accession>A0AC59EXD1</accession>
<sequence>MSYSKTFYDSLGIKNANGLNVREFFNNINGNKLFLGLMMIFMNLGSRYIEIKLTKGQEMMLKNIAREVLIFTIAFMGSRDIFIALIITAVFIILSSFVFNEHSKFCVLPEKYKKLANIIDTDGDGEVSREELEKAYDILRRAKEQEQHTNKINMLSNIGE</sequence>
<evidence type="ECO:0000313" key="2">
    <source>
        <dbReference type="Proteomes" id="UP000204225"/>
    </source>
</evidence>
<dbReference type="Proteomes" id="UP000204225">
    <property type="component" value="Segment"/>
</dbReference>
<gene>
    <name evidence="1" type="ORF">PGCG_00305</name>
</gene>
<protein>
    <submittedName>
        <fullName evidence="1">Uncharacterized protein</fullName>
    </submittedName>
</protein>
<name>A0AC59EXD1_9VIRU</name>
<organism evidence="1 2">
    <name type="scientific">Phaeocystis globosa virus PgV-16T</name>
    <dbReference type="NCBI Taxonomy" id="3071227"/>
    <lineage>
        <taxon>Viruses</taxon>
        <taxon>Varidnaviria</taxon>
        <taxon>Bamfordvirae</taxon>
        <taxon>Nucleocytoviricota</taxon>
        <taxon>Megaviricetes</taxon>
        <taxon>Imitervirales</taxon>
        <taxon>Mesomimiviridae</taxon>
        <taxon>Tethysvirus</taxon>
        <taxon>Tethysvirus hollandense</taxon>
    </lineage>
</organism>
<reference evidence="1 2" key="1">
    <citation type="journal article" date="2013" name="Proc. Natl. Acad. Sci. U.S.A.">
        <title>Genome of Phaeocystis globosa virus PgV-16T highlights the common ancestry of the largest known DNA viruses infecting eukaryotes.</title>
        <authorList>
            <person name="Santini S."/>
            <person name="Jeudy S."/>
            <person name="Bartoli J."/>
            <person name="Poirot O."/>
            <person name="Lescot M."/>
            <person name="Abergel C."/>
            <person name="Barbe V."/>
            <person name="Wommack K.E."/>
            <person name="Noordeloos A.A."/>
            <person name="Brussaard C.P."/>
            <person name="Claverie J.M."/>
        </authorList>
    </citation>
    <scope>NUCLEOTIDE SEQUENCE [LARGE SCALE GENOMIC DNA]</scope>
    <source>
        <strain evidence="1 2">16T</strain>
    </source>
</reference>
<keyword evidence="2" id="KW-1185">Reference proteome</keyword>